<evidence type="ECO:0000313" key="1">
    <source>
        <dbReference type="EMBL" id="CBI24614.3"/>
    </source>
</evidence>
<dbReference type="PaxDb" id="29760-VIT_16s0022g00280.t01"/>
<protein>
    <submittedName>
        <fullName evidence="1">Uncharacterized protein</fullName>
    </submittedName>
</protein>
<gene>
    <name evidence="1" type="ordered locus">VIT_16s0022g00280</name>
</gene>
<sequence>MVTHNIIYCESFLMMNQLICINISFMAEFSIFALPPGYSDVFCHSLLDITNLFFHLGSDGPGQGKIKMRASGDASLSLHYFL</sequence>
<dbReference type="Proteomes" id="UP000009183">
    <property type="component" value="Chromosome 16"/>
</dbReference>
<proteinExistence type="predicted"/>
<evidence type="ECO:0000313" key="2">
    <source>
        <dbReference type="Proteomes" id="UP000009183"/>
    </source>
</evidence>
<dbReference type="AlphaFoldDB" id="D7T208"/>
<dbReference type="EMBL" id="FN595506">
    <property type="protein sequence ID" value="CBI24614.3"/>
    <property type="molecule type" value="Genomic_DNA"/>
</dbReference>
<reference evidence="2" key="1">
    <citation type="journal article" date="2007" name="Nature">
        <title>The grapevine genome sequence suggests ancestral hexaploidization in major angiosperm phyla.</title>
        <authorList>
            <consortium name="The French-Italian Public Consortium for Grapevine Genome Characterization."/>
            <person name="Jaillon O."/>
            <person name="Aury J.-M."/>
            <person name="Noel B."/>
            <person name="Policriti A."/>
            <person name="Clepet C."/>
            <person name="Casagrande A."/>
            <person name="Choisne N."/>
            <person name="Aubourg S."/>
            <person name="Vitulo N."/>
            <person name="Jubin C."/>
            <person name="Vezzi A."/>
            <person name="Legeai F."/>
            <person name="Hugueney P."/>
            <person name="Dasilva C."/>
            <person name="Horner D."/>
            <person name="Mica E."/>
            <person name="Jublot D."/>
            <person name="Poulain J."/>
            <person name="Bruyere C."/>
            <person name="Billault A."/>
            <person name="Segurens B."/>
            <person name="Gouyvenoux M."/>
            <person name="Ugarte E."/>
            <person name="Cattonaro F."/>
            <person name="Anthouard V."/>
            <person name="Vico V."/>
            <person name="Del Fabbro C."/>
            <person name="Alaux M."/>
            <person name="Di Gaspero G."/>
            <person name="Dumas V."/>
            <person name="Felice N."/>
            <person name="Paillard S."/>
            <person name="Juman I."/>
            <person name="Moroldo M."/>
            <person name="Scalabrin S."/>
            <person name="Canaguier A."/>
            <person name="Le Clainche I."/>
            <person name="Malacrida G."/>
            <person name="Durand E."/>
            <person name="Pesole G."/>
            <person name="Laucou V."/>
            <person name="Chatelet P."/>
            <person name="Merdinoglu D."/>
            <person name="Delledonne M."/>
            <person name="Pezzotti M."/>
            <person name="Lecharny A."/>
            <person name="Scarpelli C."/>
            <person name="Artiguenave F."/>
            <person name="Pe M.E."/>
            <person name="Valle G."/>
            <person name="Morgante M."/>
            <person name="Caboche M."/>
            <person name="Adam-Blondon A.-F."/>
            <person name="Weissenbach J."/>
            <person name="Quetier F."/>
            <person name="Wincker P."/>
        </authorList>
    </citation>
    <scope>NUCLEOTIDE SEQUENCE [LARGE SCALE GENOMIC DNA]</scope>
    <source>
        <strain evidence="2">cv. Pinot noir / PN40024</strain>
    </source>
</reference>
<organism evidence="1 2">
    <name type="scientific">Vitis vinifera</name>
    <name type="common">Grape</name>
    <dbReference type="NCBI Taxonomy" id="29760"/>
    <lineage>
        <taxon>Eukaryota</taxon>
        <taxon>Viridiplantae</taxon>
        <taxon>Streptophyta</taxon>
        <taxon>Embryophyta</taxon>
        <taxon>Tracheophyta</taxon>
        <taxon>Spermatophyta</taxon>
        <taxon>Magnoliopsida</taxon>
        <taxon>eudicotyledons</taxon>
        <taxon>Gunneridae</taxon>
        <taxon>Pentapetalae</taxon>
        <taxon>rosids</taxon>
        <taxon>Vitales</taxon>
        <taxon>Vitaceae</taxon>
        <taxon>Viteae</taxon>
        <taxon>Vitis</taxon>
    </lineage>
</organism>
<dbReference type="InParanoid" id="D7T208"/>
<dbReference type="HOGENOM" id="CLU_2563072_0_0_1"/>
<name>D7T208_VITVI</name>
<accession>D7T208</accession>
<keyword evidence="2" id="KW-1185">Reference proteome</keyword>